<dbReference type="RefSeq" id="WP_205109246.1">
    <property type="nucleotide sequence ID" value="NZ_JACJJL010000010.1"/>
</dbReference>
<dbReference type="Pfam" id="PF00512">
    <property type="entry name" value="HisKA"/>
    <property type="match status" value="1"/>
</dbReference>
<dbReference type="PRINTS" id="PR00344">
    <property type="entry name" value="BCTRLSENSOR"/>
</dbReference>
<dbReference type="InterPro" id="IPR004358">
    <property type="entry name" value="Sig_transdc_His_kin-like_C"/>
</dbReference>
<feature type="domain" description="Response regulatory" evidence="10">
    <location>
        <begin position="572"/>
        <end position="689"/>
    </location>
</feature>
<keyword evidence="8" id="KW-0472">Membrane</keyword>
<dbReference type="InterPro" id="IPR036641">
    <property type="entry name" value="HPT_dom_sf"/>
</dbReference>
<dbReference type="PROSITE" id="PS50109">
    <property type="entry name" value="HIS_KIN"/>
    <property type="match status" value="1"/>
</dbReference>
<dbReference type="PANTHER" id="PTHR43047:SF72">
    <property type="entry name" value="OSMOSENSING HISTIDINE PROTEIN KINASE SLN1"/>
    <property type="match status" value="1"/>
</dbReference>
<evidence type="ECO:0000259" key="9">
    <source>
        <dbReference type="PROSITE" id="PS50109"/>
    </source>
</evidence>
<dbReference type="SMART" id="SM00448">
    <property type="entry name" value="REC"/>
    <property type="match status" value="1"/>
</dbReference>
<feature type="coiled-coil region" evidence="7">
    <location>
        <begin position="225"/>
        <end position="259"/>
    </location>
</feature>
<keyword evidence="8" id="KW-0812">Transmembrane</keyword>
<dbReference type="Proteomes" id="UP000764045">
    <property type="component" value="Unassembled WGS sequence"/>
</dbReference>
<evidence type="ECO:0000313" key="12">
    <source>
        <dbReference type="Proteomes" id="UP000764045"/>
    </source>
</evidence>
<sequence length="816" mass="92256">MGKRHTTPTPRPKGTLQVKILSGYLLLTLLVGGIVYAVWYEKRVFQQAEEEERAMLGQRKLTNETFKSLIALLLYSDGALLWDKDDLRSYEEKDRRMSEILERLGDAYPDSLQQSRIDTVRLLLAEKKTQILRLAETPSTVSRMDSLLSERLPPLEQSASVPDRVVSAPVQESEKKSKKSFWNWFKPKKKKGKDGNEGTHGASTVRVVPNSRHVRDMRQFRDDVFAALREQKEMYRALSDSLERRNRLLNRHINRLVNDFERDAMLRTEERLQRVSALREQAFALICAISSAGLLCALLLYIFIYRDIRRKYRDRRELEDSHRKGHEMLEIRKRIIVTLSHDIRGPLNAISGSAELAMDTRDRRRRNAYLENILDASRHIMRLANSLLDLSRLNESKETLNEVPFRLGGLLDRIVEEYTHTANSKGLLLSDERSGTDVTVRGDADRIEQIADNLLSNAVKFTEAGKIILETCYGNGFLRLRVSDTGIGMDGETARRIFAPFERAAPETNAEGFGLGLSITQGLVRLLGGEISVESCPGAGSTFTVTLPLAETDEVVEEPSAPPGTGGRLPQRVLVVDDDPVQLTITGEILERNGICCRTCRTVKEVVRELRGGEFDLLLTDIQMPGTNGFDLLRLLRQSHIGQSRSLPVAAMTARGDTDGENYLKAGFAGYIRKPFSSPELLVFLSSVTWRTGEPQEDAASTADFASLTAEVSDKRKLLEMFIEESRRDIAALREAAACSNRLELRETVHRMYPMWELLRIENELDAYRRTLHDGEGGESKINKETERLIGRLGALITEAAAEIKRIEDEKEDTDR</sequence>
<dbReference type="Gene3D" id="3.30.565.10">
    <property type="entry name" value="Histidine kinase-like ATPase, C-terminal domain"/>
    <property type="match status" value="1"/>
</dbReference>
<dbReference type="SUPFAM" id="SSF47226">
    <property type="entry name" value="Histidine-containing phosphotransfer domain, HPT domain"/>
    <property type="match status" value="1"/>
</dbReference>
<dbReference type="PANTHER" id="PTHR43047">
    <property type="entry name" value="TWO-COMPONENT HISTIDINE PROTEIN KINASE"/>
    <property type="match status" value="1"/>
</dbReference>
<dbReference type="InterPro" id="IPR001789">
    <property type="entry name" value="Sig_transdc_resp-reg_receiver"/>
</dbReference>
<keyword evidence="3 6" id="KW-0597">Phosphoprotein</keyword>
<dbReference type="GO" id="GO:0009927">
    <property type="term" value="F:histidine phosphotransfer kinase activity"/>
    <property type="evidence" value="ECO:0007669"/>
    <property type="project" value="TreeGrafter"/>
</dbReference>
<evidence type="ECO:0000256" key="3">
    <source>
        <dbReference type="ARBA" id="ARBA00022553"/>
    </source>
</evidence>
<dbReference type="SUPFAM" id="SSF52172">
    <property type="entry name" value="CheY-like"/>
    <property type="match status" value="1"/>
</dbReference>
<evidence type="ECO:0000256" key="4">
    <source>
        <dbReference type="ARBA" id="ARBA00022679"/>
    </source>
</evidence>
<name>A0A939B2R9_9BACT</name>
<dbReference type="Pfam" id="PF02518">
    <property type="entry name" value="HATPase_c"/>
    <property type="match status" value="1"/>
</dbReference>
<keyword evidence="5" id="KW-0418">Kinase</keyword>
<organism evidence="11 12">
    <name type="scientific">Marseilla massiliensis</name>
    <dbReference type="NCBI Taxonomy" id="1841864"/>
    <lineage>
        <taxon>Bacteria</taxon>
        <taxon>Pseudomonadati</taxon>
        <taxon>Bacteroidota</taxon>
        <taxon>Bacteroidia</taxon>
        <taxon>Bacteroidales</taxon>
        <taxon>Prevotellaceae</taxon>
        <taxon>Marseilla</taxon>
    </lineage>
</organism>
<dbReference type="InterPro" id="IPR005467">
    <property type="entry name" value="His_kinase_dom"/>
</dbReference>
<dbReference type="SMART" id="SM00388">
    <property type="entry name" value="HisKA"/>
    <property type="match status" value="1"/>
</dbReference>
<comment type="catalytic activity">
    <reaction evidence="1">
        <text>ATP + protein L-histidine = ADP + protein N-phospho-L-histidine.</text>
        <dbReference type="EC" id="2.7.13.3"/>
    </reaction>
</comment>
<dbReference type="CDD" id="cd17546">
    <property type="entry name" value="REC_hyHK_CKI1_RcsC-like"/>
    <property type="match status" value="1"/>
</dbReference>
<reference evidence="11 12" key="1">
    <citation type="journal article" date="2021" name="Sci. Rep.">
        <title>The distribution of antibiotic resistance genes in chicken gut microbiota commensals.</title>
        <authorList>
            <person name="Juricova H."/>
            <person name="Matiasovicova J."/>
            <person name="Kubasova T."/>
            <person name="Cejkova D."/>
            <person name="Rychlik I."/>
        </authorList>
    </citation>
    <scope>NUCLEOTIDE SEQUENCE [LARGE SCALE GENOMIC DNA]</scope>
    <source>
        <strain evidence="11 12">An819</strain>
    </source>
</reference>
<evidence type="ECO:0000313" key="11">
    <source>
        <dbReference type="EMBL" id="MBM6661613.1"/>
    </source>
</evidence>
<proteinExistence type="predicted"/>
<dbReference type="GO" id="GO:0005886">
    <property type="term" value="C:plasma membrane"/>
    <property type="evidence" value="ECO:0007669"/>
    <property type="project" value="TreeGrafter"/>
</dbReference>
<dbReference type="InterPro" id="IPR003661">
    <property type="entry name" value="HisK_dim/P_dom"/>
</dbReference>
<feature type="transmembrane region" description="Helical" evidence="8">
    <location>
        <begin position="21"/>
        <end position="40"/>
    </location>
</feature>
<protein>
    <recommendedName>
        <fullName evidence="2">histidine kinase</fullName>
        <ecNumber evidence="2">2.7.13.3</ecNumber>
    </recommendedName>
</protein>
<dbReference type="Gene3D" id="1.10.287.130">
    <property type="match status" value="1"/>
</dbReference>
<dbReference type="Pfam" id="PF00072">
    <property type="entry name" value="Response_reg"/>
    <property type="match status" value="1"/>
</dbReference>
<evidence type="ECO:0000256" key="5">
    <source>
        <dbReference type="ARBA" id="ARBA00022777"/>
    </source>
</evidence>
<feature type="modified residue" description="4-aspartylphosphate" evidence="6">
    <location>
        <position position="621"/>
    </location>
</feature>
<feature type="transmembrane region" description="Helical" evidence="8">
    <location>
        <begin position="282"/>
        <end position="305"/>
    </location>
</feature>
<dbReference type="SMART" id="SM00387">
    <property type="entry name" value="HATPase_c"/>
    <property type="match status" value="1"/>
</dbReference>
<evidence type="ECO:0000256" key="2">
    <source>
        <dbReference type="ARBA" id="ARBA00012438"/>
    </source>
</evidence>
<evidence type="ECO:0000256" key="6">
    <source>
        <dbReference type="PROSITE-ProRule" id="PRU00169"/>
    </source>
</evidence>
<dbReference type="InterPro" id="IPR036097">
    <property type="entry name" value="HisK_dim/P_sf"/>
</dbReference>
<keyword evidence="12" id="KW-1185">Reference proteome</keyword>
<evidence type="ECO:0000256" key="1">
    <source>
        <dbReference type="ARBA" id="ARBA00000085"/>
    </source>
</evidence>
<dbReference type="CDD" id="cd16922">
    <property type="entry name" value="HATPase_EvgS-ArcB-TorS-like"/>
    <property type="match status" value="1"/>
</dbReference>
<comment type="caution">
    <text evidence="11">The sequence shown here is derived from an EMBL/GenBank/DDBJ whole genome shotgun (WGS) entry which is preliminary data.</text>
</comment>
<dbReference type="Gene3D" id="3.40.50.2300">
    <property type="match status" value="1"/>
</dbReference>
<dbReference type="SUPFAM" id="SSF47384">
    <property type="entry name" value="Homodimeric domain of signal transducing histidine kinase"/>
    <property type="match status" value="1"/>
</dbReference>
<dbReference type="CDD" id="cd00082">
    <property type="entry name" value="HisKA"/>
    <property type="match status" value="1"/>
</dbReference>
<dbReference type="InterPro" id="IPR003594">
    <property type="entry name" value="HATPase_dom"/>
</dbReference>
<dbReference type="InterPro" id="IPR036890">
    <property type="entry name" value="HATPase_C_sf"/>
</dbReference>
<keyword evidence="8" id="KW-1133">Transmembrane helix</keyword>
<dbReference type="SUPFAM" id="SSF55874">
    <property type="entry name" value="ATPase domain of HSP90 chaperone/DNA topoisomerase II/histidine kinase"/>
    <property type="match status" value="1"/>
</dbReference>
<gene>
    <name evidence="11" type="ORF">H6B30_07595</name>
</gene>
<dbReference type="PROSITE" id="PS50110">
    <property type="entry name" value="RESPONSE_REGULATORY"/>
    <property type="match status" value="1"/>
</dbReference>
<dbReference type="InterPro" id="IPR011006">
    <property type="entry name" value="CheY-like_superfamily"/>
</dbReference>
<dbReference type="EMBL" id="JACJJL010000010">
    <property type="protein sequence ID" value="MBM6661613.1"/>
    <property type="molecule type" value="Genomic_DNA"/>
</dbReference>
<evidence type="ECO:0000256" key="8">
    <source>
        <dbReference type="SAM" id="Phobius"/>
    </source>
</evidence>
<dbReference type="GO" id="GO:0000155">
    <property type="term" value="F:phosphorelay sensor kinase activity"/>
    <property type="evidence" value="ECO:0007669"/>
    <property type="project" value="InterPro"/>
</dbReference>
<evidence type="ECO:0000259" key="10">
    <source>
        <dbReference type="PROSITE" id="PS50110"/>
    </source>
</evidence>
<keyword evidence="7" id="KW-0175">Coiled coil</keyword>
<dbReference type="EC" id="2.7.13.3" evidence="2"/>
<keyword evidence="4" id="KW-0808">Transferase</keyword>
<accession>A0A939B2R9</accession>
<evidence type="ECO:0000256" key="7">
    <source>
        <dbReference type="SAM" id="Coils"/>
    </source>
</evidence>
<dbReference type="AlphaFoldDB" id="A0A939B2R9"/>
<feature type="domain" description="Histidine kinase" evidence="9">
    <location>
        <begin position="338"/>
        <end position="551"/>
    </location>
</feature>